<gene>
    <name evidence="1" type="ORF">GSCOC_T00025428001</name>
</gene>
<dbReference type="InParanoid" id="A0A068UJW3"/>
<dbReference type="OrthoDB" id="270720at2759"/>
<evidence type="ECO:0000313" key="2">
    <source>
        <dbReference type="Proteomes" id="UP000295252"/>
    </source>
</evidence>
<dbReference type="STRING" id="49390.A0A068UJW3"/>
<accession>A0A068UJW3</accession>
<reference evidence="2" key="1">
    <citation type="journal article" date="2014" name="Science">
        <title>The coffee genome provides insight into the convergent evolution of caffeine biosynthesis.</title>
        <authorList>
            <person name="Denoeud F."/>
            <person name="Carretero-Paulet L."/>
            <person name="Dereeper A."/>
            <person name="Droc G."/>
            <person name="Guyot R."/>
            <person name="Pietrella M."/>
            <person name="Zheng C."/>
            <person name="Alberti A."/>
            <person name="Anthony F."/>
            <person name="Aprea G."/>
            <person name="Aury J.M."/>
            <person name="Bento P."/>
            <person name="Bernard M."/>
            <person name="Bocs S."/>
            <person name="Campa C."/>
            <person name="Cenci A."/>
            <person name="Combes M.C."/>
            <person name="Crouzillat D."/>
            <person name="Da Silva C."/>
            <person name="Daddiego L."/>
            <person name="De Bellis F."/>
            <person name="Dussert S."/>
            <person name="Garsmeur O."/>
            <person name="Gayraud T."/>
            <person name="Guignon V."/>
            <person name="Jahn K."/>
            <person name="Jamilloux V."/>
            <person name="Joet T."/>
            <person name="Labadie K."/>
            <person name="Lan T."/>
            <person name="Leclercq J."/>
            <person name="Lepelley M."/>
            <person name="Leroy T."/>
            <person name="Li L.T."/>
            <person name="Librado P."/>
            <person name="Lopez L."/>
            <person name="Munoz A."/>
            <person name="Noel B."/>
            <person name="Pallavicini A."/>
            <person name="Perrotta G."/>
            <person name="Poncet V."/>
            <person name="Pot D."/>
            <person name="Priyono X."/>
            <person name="Rigoreau M."/>
            <person name="Rouard M."/>
            <person name="Rozas J."/>
            <person name="Tranchant-Dubreuil C."/>
            <person name="VanBuren R."/>
            <person name="Zhang Q."/>
            <person name="Andrade A.C."/>
            <person name="Argout X."/>
            <person name="Bertrand B."/>
            <person name="de Kochko A."/>
            <person name="Graziosi G."/>
            <person name="Henry R.J."/>
            <person name="Jayarama X."/>
            <person name="Ming R."/>
            <person name="Nagai C."/>
            <person name="Rounsley S."/>
            <person name="Sankoff D."/>
            <person name="Giuliano G."/>
            <person name="Albert V.A."/>
            <person name="Wincker P."/>
            <person name="Lashermes P."/>
        </authorList>
    </citation>
    <scope>NUCLEOTIDE SEQUENCE [LARGE SCALE GENOMIC DNA]</scope>
    <source>
        <strain evidence="2">cv. DH200-94</strain>
    </source>
</reference>
<proteinExistence type="predicted"/>
<dbReference type="AlphaFoldDB" id="A0A068UJW3"/>
<dbReference type="EMBL" id="HG739113">
    <property type="protein sequence ID" value="CDP07918.1"/>
    <property type="molecule type" value="Genomic_DNA"/>
</dbReference>
<evidence type="ECO:0000313" key="1">
    <source>
        <dbReference type="EMBL" id="CDP07918.1"/>
    </source>
</evidence>
<dbReference type="Proteomes" id="UP000295252">
    <property type="component" value="Chromosome III"/>
</dbReference>
<dbReference type="Gramene" id="CDP07918">
    <property type="protein sequence ID" value="CDP07918"/>
    <property type="gene ID" value="GSCOC_T00025428001"/>
</dbReference>
<name>A0A068UJW3_COFCA</name>
<organism evidence="1 2">
    <name type="scientific">Coffea canephora</name>
    <name type="common">Robusta coffee</name>
    <dbReference type="NCBI Taxonomy" id="49390"/>
    <lineage>
        <taxon>Eukaryota</taxon>
        <taxon>Viridiplantae</taxon>
        <taxon>Streptophyta</taxon>
        <taxon>Embryophyta</taxon>
        <taxon>Tracheophyta</taxon>
        <taxon>Spermatophyta</taxon>
        <taxon>Magnoliopsida</taxon>
        <taxon>eudicotyledons</taxon>
        <taxon>Gunneridae</taxon>
        <taxon>Pentapetalae</taxon>
        <taxon>asterids</taxon>
        <taxon>lamiids</taxon>
        <taxon>Gentianales</taxon>
        <taxon>Rubiaceae</taxon>
        <taxon>Ixoroideae</taxon>
        <taxon>Gardenieae complex</taxon>
        <taxon>Bertiereae - Coffeeae clade</taxon>
        <taxon>Coffeeae</taxon>
        <taxon>Coffea</taxon>
    </lineage>
</organism>
<keyword evidence="2" id="KW-1185">Reference proteome</keyword>
<sequence>MTQLPYQVVRSRIEPLPKLLANLRRVWSYRPAELSVFPNLSNPCTMAFHIPKSIPSSPTPCTFPHPSFLPHNLHYSHYYYRTRFTPISRRKLLRPQLHISNSSKSANSISDEDSKNNRQDSVEYVEVFGIGSRKDAILDFCLNSPFLSPALRFWNIVVKDSTKVQLQQRLSNQGLFFELSGPLTLIHMHINYREFFDFFDSLEMIE</sequence>
<protein>
    <submittedName>
        <fullName evidence="1">Uncharacterized protein</fullName>
    </submittedName>
</protein>